<organism evidence="1 2">
    <name type="scientific">Pseudomonas fluorescens</name>
    <dbReference type="NCBI Taxonomy" id="294"/>
    <lineage>
        <taxon>Bacteria</taxon>
        <taxon>Pseudomonadati</taxon>
        <taxon>Pseudomonadota</taxon>
        <taxon>Gammaproteobacteria</taxon>
        <taxon>Pseudomonadales</taxon>
        <taxon>Pseudomonadaceae</taxon>
        <taxon>Pseudomonas</taxon>
    </lineage>
</organism>
<dbReference type="Proteomes" id="UP000066487">
    <property type="component" value="Chromosome"/>
</dbReference>
<dbReference type="EMBL" id="CP012830">
    <property type="protein sequence ID" value="ALI04433.1"/>
    <property type="molecule type" value="Genomic_DNA"/>
</dbReference>
<evidence type="ECO:0000313" key="1">
    <source>
        <dbReference type="EMBL" id="ALI04433.1"/>
    </source>
</evidence>
<reference evidence="2" key="1">
    <citation type="submission" date="2015-09" db="EMBL/GenBank/DDBJ databases">
        <title>Whole genome sequence of Pseudomonas fluorescens FW300-N2E3.</title>
        <authorList>
            <person name="Ray J."/>
            <person name="Melnyk R."/>
            <person name="Deutschbauer A."/>
        </authorList>
    </citation>
    <scope>NUCLEOTIDE SEQUENCE [LARGE SCALE GENOMIC DNA]</scope>
    <source>
        <strain evidence="2">FW300-N2E3</strain>
    </source>
</reference>
<dbReference type="RefSeq" id="WP_054597635.1">
    <property type="nucleotide sequence ID" value="NZ_CP012830.1"/>
</dbReference>
<name>A0A0N9WM73_PSEFL</name>
<dbReference type="AlphaFoldDB" id="A0A0N9WM73"/>
<protein>
    <submittedName>
        <fullName evidence="1">Uncharacterized protein</fullName>
    </submittedName>
</protein>
<reference evidence="1 2" key="2">
    <citation type="journal article" date="2018" name="Nature">
        <title>Mutant phenotypes for thousands of bacterial genes of unknown function.</title>
        <authorList>
            <person name="Price M.N."/>
            <person name="Wetmore K.M."/>
            <person name="Waters R.J."/>
            <person name="Callaghan M."/>
            <person name="Ray J."/>
            <person name="Liu H."/>
            <person name="Kuehl J.V."/>
            <person name="Melnyk R.A."/>
            <person name="Lamson J.S."/>
            <person name="Suh Y."/>
            <person name="Carlson H.K."/>
            <person name="Esquivel Z."/>
            <person name="Sadeeshkumar H."/>
            <person name="Chakraborty R."/>
            <person name="Zane G.M."/>
            <person name="Rubin B.E."/>
            <person name="Wall J.D."/>
            <person name="Visel A."/>
            <person name="Bristow J."/>
            <person name="Blow M.J."/>
            <person name="Arkin A.P."/>
            <person name="Deutschbauer A.M."/>
        </authorList>
    </citation>
    <scope>NUCLEOTIDE SEQUENCE [LARGE SCALE GENOMIC DNA]</scope>
    <source>
        <strain evidence="1 2">FW300-N2E3</strain>
    </source>
</reference>
<evidence type="ECO:0000313" key="2">
    <source>
        <dbReference type="Proteomes" id="UP000066487"/>
    </source>
</evidence>
<accession>A0A0N9WM73</accession>
<sequence>MDLVNERPHPVDYVHPNGRKATIDFIWGEPGSSTQRVIIVWLNECGRYTRIGEELGAWITFDDARKCGIDLATRLLGR</sequence>
<proteinExistence type="predicted"/>
<gene>
    <name evidence="1" type="ORF">AO353_26475</name>
</gene>